<gene>
    <name evidence="1" type="ORF">UT08_C0006G0068</name>
</gene>
<dbReference type="EMBL" id="LBVL01000006">
    <property type="protein sequence ID" value="KKQ85485.1"/>
    <property type="molecule type" value="Genomic_DNA"/>
</dbReference>
<evidence type="ECO:0000313" key="2">
    <source>
        <dbReference type="Proteomes" id="UP000034081"/>
    </source>
</evidence>
<dbReference type="Proteomes" id="UP000034081">
    <property type="component" value="Unassembled WGS sequence"/>
</dbReference>
<name>A0A0G0LC75_9BACT</name>
<organism evidence="1 2">
    <name type="scientific">Candidatus Woesebacteria bacterium GW2011_GWB1_38_8</name>
    <dbReference type="NCBI Taxonomy" id="1618570"/>
    <lineage>
        <taxon>Bacteria</taxon>
        <taxon>Candidatus Woeseibacteriota</taxon>
    </lineage>
</organism>
<proteinExistence type="predicted"/>
<evidence type="ECO:0000313" key="1">
    <source>
        <dbReference type="EMBL" id="KKQ85485.1"/>
    </source>
</evidence>
<dbReference type="STRING" id="1618570.UT08_C0006G0068"/>
<comment type="caution">
    <text evidence="1">The sequence shown here is derived from an EMBL/GenBank/DDBJ whole genome shotgun (WGS) entry which is preliminary data.</text>
</comment>
<sequence length="357" mass="41574">MNQIDLWIKSLEQAFEKTGEIAPWPVHIGSVAPYFSDMEARNIFDKLKKISKEKDAHNIVRKLLISPGVAKALLMDFIIGMKVAKPKITRVERIWFVNYIFDVLSEMQAGDIFCFDGKNLILSDVEAQNLIKGRPWIWEGKENRELVQSLYKVSASTKSLIWSLYFYGWDDIGYEVHGPYNVRGPRGNVLQLVITDYFDIKPTILWNSMEKFPYNSVRLFSLYKKGIKLSIDIFCHFFNEGNLLDSTEGIYIEANGIPLRIKTQAESITKELLTKVSEQHALINRMTKEEVINKYIESRYYAFRKWREYFGEDWYPPKKVLSRIKEWGIIEIPEGKGPSWSELKKAFDPRTNYIPGA</sequence>
<dbReference type="AlphaFoldDB" id="A0A0G0LC75"/>
<reference evidence="1 2" key="1">
    <citation type="journal article" date="2015" name="Nature">
        <title>rRNA introns, odd ribosomes, and small enigmatic genomes across a large radiation of phyla.</title>
        <authorList>
            <person name="Brown C.T."/>
            <person name="Hug L.A."/>
            <person name="Thomas B.C."/>
            <person name="Sharon I."/>
            <person name="Castelle C.J."/>
            <person name="Singh A."/>
            <person name="Wilkins M.J."/>
            <person name="Williams K.H."/>
            <person name="Banfield J.F."/>
        </authorList>
    </citation>
    <scope>NUCLEOTIDE SEQUENCE [LARGE SCALE GENOMIC DNA]</scope>
</reference>
<protein>
    <submittedName>
        <fullName evidence="1">Uncharacterized protein</fullName>
    </submittedName>
</protein>
<accession>A0A0G0LC75</accession>